<dbReference type="PANTHER" id="PTHR10938:SF0">
    <property type="entry name" value="TRANSLATION INITIATION FACTOR IF-3, MITOCHONDRIAL"/>
    <property type="match status" value="1"/>
</dbReference>
<evidence type="ECO:0000313" key="8">
    <source>
        <dbReference type="EMBL" id="OGZ15773.1"/>
    </source>
</evidence>
<dbReference type="STRING" id="1798667.A3J08_00065"/>
<keyword evidence="3 5" id="KW-0648">Protein biosynthesis</keyword>
<dbReference type="FunFam" id="3.10.20.80:FF:000001">
    <property type="entry name" value="Translation initiation factor IF-3"/>
    <property type="match status" value="1"/>
</dbReference>
<evidence type="ECO:0000256" key="2">
    <source>
        <dbReference type="ARBA" id="ARBA00022540"/>
    </source>
</evidence>
<dbReference type="Gene3D" id="3.30.110.10">
    <property type="entry name" value="Translation initiation factor 3 (IF-3), C-terminal domain"/>
    <property type="match status" value="1"/>
</dbReference>
<evidence type="ECO:0000313" key="9">
    <source>
        <dbReference type="Proteomes" id="UP000177573"/>
    </source>
</evidence>
<accession>A0A1G2DQH7</accession>
<gene>
    <name evidence="8" type="ORF">A3J08_00065</name>
</gene>
<name>A0A1G2DQH7_9BACT</name>
<dbReference type="SUPFAM" id="SSF54364">
    <property type="entry name" value="Translation initiation factor IF3, N-terminal domain"/>
    <property type="match status" value="1"/>
</dbReference>
<comment type="function">
    <text evidence="5">IF-3 binds to the 30S ribosomal subunit and shifts the equilibrium between 70S ribosomes and their 50S and 30S subunits in favor of the free subunits, thus enhancing the availability of 30S subunits on which protein synthesis initiation begins.</text>
</comment>
<dbReference type="Gene3D" id="3.10.20.80">
    <property type="entry name" value="Translation initiation factor 3 (IF-3), N-terminal domain"/>
    <property type="match status" value="1"/>
</dbReference>
<dbReference type="GO" id="GO:0032790">
    <property type="term" value="P:ribosome disassembly"/>
    <property type="evidence" value="ECO:0007669"/>
    <property type="project" value="TreeGrafter"/>
</dbReference>
<feature type="domain" description="Translation initiation factor 3 C-terminal" evidence="6">
    <location>
        <begin position="87"/>
        <end position="171"/>
    </location>
</feature>
<dbReference type="InterPro" id="IPR001288">
    <property type="entry name" value="Translation_initiation_fac_3"/>
</dbReference>
<dbReference type="InterPro" id="IPR019813">
    <property type="entry name" value="Translation_initiation_fac3_CS"/>
</dbReference>
<dbReference type="GO" id="GO:0003743">
    <property type="term" value="F:translation initiation factor activity"/>
    <property type="evidence" value="ECO:0007669"/>
    <property type="project" value="UniProtKB-UniRule"/>
</dbReference>
<comment type="subcellular location">
    <subcellularLocation>
        <location evidence="5">Cytoplasm</location>
    </subcellularLocation>
</comment>
<protein>
    <recommendedName>
        <fullName evidence="4 5">Translation initiation factor IF-3</fullName>
    </recommendedName>
</protein>
<dbReference type="SUPFAM" id="SSF55200">
    <property type="entry name" value="Translation initiation factor IF3, C-terminal domain"/>
    <property type="match status" value="1"/>
</dbReference>
<evidence type="ECO:0000256" key="5">
    <source>
        <dbReference type="RuleBase" id="RU000646"/>
    </source>
</evidence>
<dbReference type="GO" id="GO:0043022">
    <property type="term" value="F:ribosome binding"/>
    <property type="evidence" value="ECO:0007669"/>
    <property type="project" value="TreeGrafter"/>
</dbReference>
<proteinExistence type="inferred from homology"/>
<dbReference type="NCBIfam" id="TIGR00168">
    <property type="entry name" value="infC"/>
    <property type="match status" value="1"/>
</dbReference>
<dbReference type="EMBL" id="MHLR01000004">
    <property type="protein sequence ID" value="OGZ15773.1"/>
    <property type="molecule type" value="Genomic_DNA"/>
</dbReference>
<dbReference type="PROSITE" id="PS00938">
    <property type="entry name" value="IF3"/>
    <property type="match status" value="1"/>
</dbReference>
<comment type="similarity">
    <text evidence="1 5">Belongs to the IF-3 family.</text>
</comment>
<dbReference type="InterPro" id="IPR019815">
    <property type="entry name" value="Translation_initiation_fac_3_C"/>
</dbReference>
<comment type="subunit">
    <text evidence="5">Monomer.</text>
</comment>
<evidence type="ECO:0000259" key="6">
    <source>
        <dbReference type="Pfam" id="PF00707"/>
    </source>
</evidence>
<dbReference type="Pfam" id="PF00707">
    <property type="entry name" value="IF3_C"/>
    <property type="match status" value="1"/>
</dbReference>
<dbReference type="InterPro" id="IPR019814">
    <property type="entry name" value="Translation_initiation_fac_3_N"/>
</dbReference>
<evidence type="ECO:0000256" key="4">
    <source>
        <dbReference type="NCBIfam" id="TIGR00168"/>
    </source>
</evidence>
<comment type="caution">
    <text evidence="8">The sequence shown here is derived from an EMBL/GenBank/DDBJ whole genome shotgun (WGS) entry which is preliminary data.</text>
</comment>
<dbReference type="PANTHER" id="PTHR10938">
    <property type="entry name" value="TRANSLATION INITIATION FACTOR IF-3"/>
    <property type="match status" value="1"/>
</dbReference>
<evidence type="ECO:0000259" key="7">
    <source>
        <dbReference type="Pfam" id="PF05198"/>
    </source>
</evidence>
<keyword evidence="2 5" id="KW-0396">Initiation factor</keyword>
<evidence type="ECO:0000256" key="1">
    <source>
        <dbReference type="ARBA" id="ARBA00005439"/>
    </source>
</evidence>
<dbReference type="GO" id="GO:0005737">
    <property type="term" value="C:cytoplasm"/>
    <property type="evidence" value="ECO:0007669"/>
    <property type="project" value="UniProtKB-SubCell"/>
</dbReference>
<feature type="domain" description="Translation initiation factor 3 N-terminal" evidence="7">
    <location>
        <begin position="13"/>
        <end position="81"/>
    </location>
</feature>
<sequence>MSIRYNRNDRTRINHQIRAAELRVVDAEEGNLGVMTREDALKKAEERGLDLIEISPNATPPIAKIMDFGKYQYEQKKKNKTKGHFTETKILQVKIGTGEHDLALKAKQASNFLKEGHRVKIDLFLAGRAKYMEKTFLSERLERVLHLITVEYKVADGPKKSPKGLSVVIEKK</sequence>
<dbReference type="InterPro" id="IPR036788">
    <property type="entry name" value="T_IF-3_C_sf"/>
</dbReference>
<evidence type="ECO:0000256" key="3">
    <source>
        <dbReference type="ARBA" id="ARBA00022917"/>
    </source>
</evidence>
<dbReference type="Pfam" id="PF05198">
    <property type="entry name" value="IF3_N"/>
    <property type="match status" value="1"/>
</dbReference>
<organism evidence="8 9">
    <name type="scientific">Candidatus Lloydbacteria bacterium RIFCSPLOWO2_02_FULL_51_11</name>
    <dbReference type="NCBI Taxonomy" id="1798667"/>
    <lineage>
        <taxon>Bacteria</taxon>
        <taxon>Candidatus Lloydiibacteriota</taxon>
    </lineage>
</organism>
<dbReference type="Proteomes" id="UP000177573">
    <property type="component" value="Unassembled WGS sequence"/>
</dbReference>
<reference evidence="8 9" key="1">
    <citation type="journal article" date="2016" name="Nat. Commun.">
        <title>Thousands of microbial genomes shed light on interconnected biogeochemical processes in an aquifer system.</title>
        <authorList>
            <person name="Anantharaman K."/>
            <person name="Brown C.T."/>
            <person name="Hug L.A."/>
            <person name="Sharon I."/>
            <person name="Castelle C.J."/>
            <person name="Probst A.J."/>
            <person name="Thomas B.C."/>
            <person name="Singh A."/>
            <person name="Wilkins M.J."/>
            <person name="Karaoz U."/>
            <person name="Brodie E.L."/>
            <person name="Williams K.H."/>
            <person name="Hubbard S.S."/>
            <person name="Banfield J.F."/>
        </authorList>
    </citation>
    <scope>NUCLEOTIDE SEQUENCE [LARGE SCALE GENOMIC DNA]</scope>
</reference>
<dbReference type="InterPro" id="IPR036787">
    <property type="entry name" value="T_IF-3_N_sf"/>
</dbReference>
<dbReference type="AlphaFoldDB" id="A0A1G2DQH7"/>